<accession>A0AC61DEA5</accession>
<evidence type="ECO:0000313" key="1">
    <source>
        <dbReference type="EMBL" id="PHV71373.1"/>
    </source>
</evidence>
<gene>
    <name evidence="1" type="ORF">CS063_04805</name>
</gene>
<feature type="non-terminal residue" evidence="1">
    <location>
        <position position="1"/>
    </location>
</feature>
<comment type="caution">
    <text evidence="1">The sequence shown here is derived from an EMBL/GenBank/DDBJ whole genome shotgun (WGS) entry which is preliminary data.</text>
</comment>
<organism evidence="1 2">
    <name type="scientific">Sporanaerobium hydrogeniformans</name>
    <dbReference type="NCBI Taxonomy" id="3072179"/>
    <lineage>
        <taxon>Bacteria</taxon>
        <taxon>Bacillati</taxon>
        <taxon>Bacillota</taxon>
        <taxon>Clostridia</taxon>
        <taxon>Lachnospirales</taxon>
        <taxon>Lachnospiraceae</taxon>
        <taxon>Sporanaerobium</taxon>
    </lineage>
</organism>
<keyword evidence="2" id="KW-1185">Reference proteome</keyword>
<proteinExistence type="predicted"/>
<protein>
    <submittedName>
        <fullName evidence="1">Uncharacterized protein</fullName>
    </submittedName>
</protein>
<reference evidence="1" key="1">
    <citation type="submission" date="2017-10" db="EMBL/GenBank/DDBJ databases">
        <title>Genome sequence of cellulolytic Lachnospiraceae bacterium XHS1971 isolated from hotspring sediment.</title>
        <authorList>
            <person name="Vasudevan G."/>
            <person name="Joshi A.J."/>
            <person name="Hivarkar S."/>
            <person name="Lanjekar V.B."/>
            <person name="Dhakephalkar P.K."/>
            <person name="Dagar S."/>
        </authorList>
    </citation>
    <scope>NUCLEOTIDE SEQUENCE</scope>
    <source>
        <strain evidence="1">XHS1971</strain>
    </source>
</reference>
<dbReference type="EMBL" id="PEDL01000003">
    <property type="protein sequence ID" value="PHV71373.1"/>
    <property type="molecule type" value="Genomic_DNA"/>
</dbReference>
<sequence>GEVGGGKITINGGTVTATGGTGGAGIGGGNAGTGGKITINGGTVTAIGGTGGADIGGGSGSEGGSTTITGGSVKVTNGGIDPAPTADGINPVYLAKLPADSFTSDTATPVKVDDNAFNIPAKHDGDDNFYLYLPATGTEVNATVGTSKYTCTVAENDNNEFVTKTVNIIDTESKLRTAIANAVSGETIQLGGDITVNAPVIIDAEDIILDLNGHTLSSDTNTIRLSGTASLEVKDTSVGAIGVLSTTSSFTSTIENKSSGSVIISGGTVTSNGYTILNMGSGNVTVSGGTVSGTAYTIWNNGVGTVNVLSGAVSSTGGNGIEYAIVSYSGTVNVSGGTISSTLNVSIVCGATSNISGGTLASVNTSVLNISGNPTLTVSLNALASKKVNITGELTGADGSITLNGAWLTTTTNGTAVATATVASYADVSKFTFTNVDGKILVKNGVNIELGEKATLSNWADGITETTDTWDNGGTITTAEDLAQFAYNVNHGKDYVGKTIKLSEDINLSEKDWTPIGYYDNNYFNSRPFQGTFDGNGHKITGITIGSVSKPESKHKYVSLFGYILWSDIKNLGVEDVTIYSNYNADGAFVGGLVAMNKGTIQNCYATGNITAENGALVGGLVGWNFGGTINNCFATSNLIGGIDAKVGGLVGRDSDDKITNGYWNSNAAQTVNNSVQAKKGVGDGTDNVAGMDQSDMQATSFVSTLNANIDTLANTTLYTWKAVSNDYPTFSNTLWSGTVTHTMSGTIKDMNNNFVSGATVTLTPNAGTPNPATTGTDGKYTIDNVPDGSYTITVTLPNGGGSFTKDVTIPGSNFDIKQPTTQTYTVAYHANGGTGSMIAQTTNVGTATTVSANAFTKTGFAFAGWNSAANGSGIAYASGSTVPSQTAGTNVTLYAQWTETTYSVSGIVTDNADKNASGVSVKLMKGKTPIGLQGVTTTADGKFTITGVLNGTYNLVLEKDGMVVTKKIVVNSADYTLSDIIKMPNGKINSVVKVEANTPDIVVGNLDVQFDSSDLIHAQTANNAVEIRLVAEKKAVNDVQADVNKIAAVASNKTVGLYLDLSVTKTITTNSVVNSTTKMSTLPSIIEIIIPLPEELQGKDGLVVYRVHNGTAAALPNGLANAVDGEYFVVSGNFVTIYTKKFSTYAIAYQTITHPVIPPTGGGSGGHSGGSVALPTITTEPSEGGKITISNDKKIATITPNDGYVIADVMVDGKSIGANEKYTFTDSKTHKINAVFVKKTALLYYDQNDGKVYIGFSSIAGNLYKYIAPNGVNVKYKENPKNFVDNTIAWAKPSIDFVTEREIFLGTTQDKFGPNESMTRAMFVTVIGRLYERSYGNISGTSTFSDVAANDYFAKYVAWANENSIIKGIGENKFAPNDKVTREQMAVIMLNFATFLKKTEATGSSLTYADSTKISSWAIDGAKYCQETTIISGRDGGSFAPQESATRAEVAVVIERFVKTIVK</sequence>
<name>A0AC61DEA5_9FIRM</name>
<evidence type="ECO:0000313" key="2">
    <source>
        <dbReference type="Proteomes" id="UP000224460"/>
    </source>
</evidence>
<dbReference type="Proteomes" id="UP000224460">
    <property type="component" value="Unassembled WGS sequence"/>
</dbReference>